<evidence type="ECO:0000313" key="1">
    <source>
        <dbReference type="EMBL" id="KXO15261.1"/>
    </source>
</evidence>
<gene>
    <name evidence="1" type="ORF">HMPREF3202_01941</name>
</gene>
<comment type="caution">
    <text evidence="1">The sequence shown here is derived from an EMBL/GenBank/DDBJ whole genome shotgun (WGS) entry which is preliminary data.</text>
</comment>
<dbReference type="EMBL" id="LTAG01000111">
    <property type="protein sequence ID" value="KXO15261.1"/>
    <property type="molecule type" value="Genomic_DNA"/>
</dbReference>
<protein>
    <submittedName>
        <fullName evidence="1">Uncharacterized protein</fullName>
    </submittedName>
</protein>
<reference evidence="1 2" key="1">
    <citation type="submission" date="2016-02" db="EMBL/GenBank/DDBJ databases">
        <authorList>
            <person name="Wen L."/>
            <person name="He K."/>
            <person name="Yang H."/>
        </authorList>
    </citation>
    <scope>NUCLEOTIDE SEQUENCE [LARGE SCALE GENOMIC DNA]</scope>
    <source>
        <strain evidence="1 2">GED7880</strain>
    </source>
</reference>
<accession>A0A137SS96</accession>
<sequence>MGKVNIGPRYYRVTVIIKPEGFNKILLEGLFVYDKGAYTLSEIKKRCWDFLKPQINFEKYGISPELVRNDIKLTSLPVDFLLNADQK</sequence>
<dbReference type="Proteomes" id="UP000070093">
    <property type="component" value="Unassembled WGS sequence"/>
</dbReference>
<proteinExistence type="predicted"/>
<organism evidence="1 2">
    <name type="scientific">Prevotella bivia</name>
    <dbReference type="NCBI Taxonomy" id="28125"/>
    <lineage>
        <taxon>Bacteria</taxon>
        <taxon>Pseudomonadati</taxon>
        <taxon>Bacteroidota</taxon>
        <taxon>Bacteroidia</taxon>
        <taxon>Bacteroidales</taxon>
        <taxon>Prevotellaceae</taxon>
        <taxon>Prevotella</taxon>
    </lineage>
</organism>
<dbReference type="RefSeq" id="WP_061315394.1">
    <property type="nucleotide sequence ID" value="NZ_KQ965707.1"/>
</dbReference>
<dbReference type="PATRIC" id="fig|28125.4.peg.1934"/>
<name>A0A137SS96_9BACT</name>
<evidence type="ECO:0000313" key="2">
    <source>
        <dbReference type="Proteomes" id="UP000070093"/>
    </source>
</evidence>
<dbReference type="STRING" id="28125.HMPREF3202_01941"/>
<dbReference type="AlphaFoldDB" id="A0A137SS96"/>